<proteinExistence type="predicted"/>
<dbReference type="Proteomes" id="UP000824110">
    <property type="component" value="Unassembled WGS sequence"/>
</dbReference>
<keyword evidence="1" id="KW-0472">Membrane</keyword>
<dbReference type="InterPro" id="IPR026870">
    <property type="entry name" value="Zinc_ribbon_dom"/>
</dbReference>
<gene>
    <name evidence="3" type="ORF">IAB69_02640</name>
</gene>
<evidence type="ECO:0000256" key="1">
    <source>
        <dbReference type="SAM" id="Phobius"/>
    </source>
</evidence>
<keyword evidence="1" id="KW-1133">Transmembrane helix</keyword>
<dbReference type="EMBL" id="DVNE01000024">
    <property type="protein sequence ID" value="HIU61527.1"/>
    <property type="molecule type" value="Genomic_DNA"/>
</dbReference>
<feature type="domain" description="Zinc-ribbon" evidence="2">
    <location>
        <begin position="2"/>
        <end position="22"/>
    </location>
</feature>
<evidence type="ECO:0000313" key="3">
    <source>
        <dbReference type="EMBL" id="HIU61527.1"/>
    </source>
</evidence>
<sequence>MYCKNCGRKLDDGERICPVCGHSNIKTSELNAIANYGSYHDDYNFWYALLCFFAPYVGLVLYIIWHKTFPLKAHSCGKGALTGLIVQLVLGLIIGLFFLISICSRFN</sequence>
<dbReference type="Pfam" id="PF13240">
    <property type="entry name" value="Zn_Ribbon_1"/>
    <property type="match status" value="1"/>
</dbReference>
<protein>
    <submittedName>
        <fullName evidence="3">Zinc ribbon domain-containing protein</fullName>
    </submittedName>
</protein>
<evidence type="ECO:0000259" key="2">
    <source>
        <dbReference type="Pfam" id="PF13240"/>
    </source>
</evidence>
<dbReference type="AlphaFoldDB" id="A0A9D1MK04"/>
<organism evidence="3 4">
    <name type="scientific">Candidatus Coproplasma excrementigallinarum</name>
    <dbReference type="NCBI Taxonomy" id="2840747"/>
    <lineage>
        <taxon>Bacteria</taxon>
        <taxon>Bacillati</taxon>
        <taxon>Bacillota</taxon>
        <taxon>Clostridia</taxon>
        <taxon>Eubacteriales</taxon>
        <taxon>Candidatus Coproplasma</taxon>
    </lineage>
</organism>
<reference evidence="3" key="1">
    <citation type="submission" date="2020-10" db="EMBL/GenBank/DDBJ databases">
        <authorList>
            <person name="Gilroy R."/>
        </authorList>
    </citation>
    <scope>NUCLEOTIDE SEQUENCE</scope>
    <source>
        <strain evidence="3">CHK195-12923</strain>
    </source>
</reference>
<comment type="caution">
    <text evidence="3">The sequence shown here is derived from an EMBL/GenBank/DDBJ whole genome shotgun (WGS) entry which is preliminary data.</text>
</comment>
<feature type="transmembrane region" description="Helical" evidence="1">
    <location>
        <begin position="77"/>
        <end position="102"/>
    </location>
</feature>
<reference evidence="3" key="2">
    <citation type="journal article" date="2021" name="PeerJ">
        <title>Extensive microbial diversity within the chicken gut microbiome revealed by metagenomics and culture.</title>
        <authorList>
            <person name="Gilroy R."/>
            <person name="Ravi A."/>
            <person name="Getino M."/>
            <person name="Pursley I."/>
            <person name="Horton D.L."/>
            <person name="Alikhan N.F."/>
            <person name="Baker D."/>
            <person name="Gharbi K."/>
            <person name="Hall N."/>
            <person name="Watson M."/>
            <person name="Adriaenssens E.M."/>
            <person name="Foster-Nyarko E."/>
            <person name="Jarju S."/>
            <person name="Secka A."/>
            <person name="Antonio M."/>
            <person name="Oren A."/>
            <person name="Chaudhuri R.R."/>
            <person name="La Ragione R."/>
            <person name="Hildebrand F."/>
            <person name="Pallen M.J."/>
        </authorList>
    </citation>
    <scope>NUCLEOTIDE SEQUENCE</scope>
    <source>
        <strain evidence="3">CHK195-12923</strain>
    </source>
</reference>
<evidence type="ECO:0000313" key="4">
    <source>
        <dbReference type="Proteomes" id="UP000824110"/>
    </source>
</evidence>
<keyword evidence="1" id="KW-0812">Transmembrane</keyword>
<name>A0A9D1MK04_9FIRM</name>
<feature type="transmembrane region" description="Helical" evidence="1">
    <location>
        <begin position="45"/>
        <end position="65"/>
    </location>
</feature>
<accession>A0A9D1MK04</accession>